<name>A0A919P7Q9_9CELL</name>
<dbReference type="CDD" id="cd06171">
    <property type="entry name" value="Sigma70_r4"/>
    <property type="match status" value="1"/>
</dbReference>
<evidence type="ECO:0000313" key="8">
    <source>
        <dbReference type="EMBL" id="GIG23672.1"/>
    </source>
</evidence>
<dbReference type="Gene3D" id="1.10.10.10">
    <property type="entry name" value="Winged helix-like DNA-binding domain superfamily/Winged helix DNA-binding domain"/>
    <property type="match status" value="1"/>
</dbReference>
<evidence type="ECO:0000256" key="2">
    <source>
        <dbReference type="ARBA" id="ARBA00023015"/>
    </source>
</evidence>
<keyword evidence="2" id="KW-0805">Transcription regulation</keyword>
<gene>
    <name evidence="8" type="ORF">Cch01nite_43960</name>
</gene>
<reference evidence="8" key="1">
    <citation type="submission" date="2021-01" db="EMBL/GenBank/DDBJ databases">
        <title>Whole genome shotgun sequence of Cellulomonas chitinilytica NBRC 110799.</title>
        <authorList>
            <person name="Komaki H."/>
            <person name="Tamura T."/>
        </authorList>
    </citation>
    <scope>NUCLEOTIDE SEQUENCE</scope>
    <source>
        <strain evidence="8">NBRC 110799</strain>
    </source>
</reference>
<protein>
    <recommendedName>
        <fullName evidence="10">Sigma-70 family RNA polymerase sigma factor</fullName>
    </recommendedName>
</protein>
<sequence>MLTTVSEIVVLPSGVTSALCLVAGEVATVFVGDSLMVDLSRLMGVRELVAARPCSSRSADVTYVTPRGCGGPRTAAQWLGMDEQGAPDEVLARRAALGDRGAFAAVVDRHGPAVYRYARRMLDDPRDTEDCVQEAFAAAWTSLPHFEGRSSLRTWLFAITAHKVRSLQRRRSRTALPLPFAPDDEVDLRAVDPESSAEGTDLLEALHRALRELPSGQRSTWLLREVEGLTYDQIAEVSGTTASTVRGQLHRARAHLIRRMEAWR</sequence>
<dbReference type="NCBIfam" id="TIGR02937">
    <property type="entry name" value="sigma70-ECF"/>
    <property type="match status" value="1"/>
</dbReference>
<keyword evidence="9" id="KW-1185">Reference proteome</keyword>
<evidence type="ECO:0000256" key="1">
    <source>
        <dbReference type="ARBA" id="ARBA00010641"/>
    </source>
</evidence>
<dbReference type="GO" id="GO:0016987">
    <property type="term" value="F:sigma factor activity"/>
    <property type="evidence" value="ECO:0007669"/>
    <property type="project" value="UniProtKB-KW"/>
</dbReference>
<dbReference type="Pfam" id="PF08281">
    <property type="entry name" value="Sigma70_r4_2"/>
    <property type="match status" value="1"/>
</dbReference>
<dbReference type="InterPro" id="IPR039425">
    <property type="entry name" value="RNA_pol_sigma-70-like"/>
</dbReference>
<keyword evidence="5" id="KW-0804">Transcription</keyword>
<keyword evidence="3" id="KW-0731">Sigma factor</keyword>
<feature type="domain" description="RNA polymerase sigma factor 70 region 4 type 2" evidence="7">
    <location>
        <begin position="204"/>
        <end position="256"/>
    </location>
</feature>
<dbReference type="PANTHER" id="PTHR43133:SF8">
    <property type="entry name" value="RNA POLYMERASE SIGMA FACTOR HI_1459-RELATED"/>
    <property type="match status" value="1"/>
</dbReference>
<proteinExistence type="inferred from homology"/>
<dbReference type="InterPro" id="IPR013324">
    <property type="entry name" value="RNA_pol_sigma_r3/r4-like"/>
</dbReference>
<dbReference type="GO" id="GO:0006352">
    <property type="term" value="P:DNA-templated transcription initiation"/>
    <property type="evidence" value="ECO:0007669"/>
    <property type="project" value="InterPro"/>
</dbReference>
<evidence type="ECO:0000256" key="5">
    <source>
        <dbReference type="ARBA" id="ARBA00023163"/>
    </source>
</evidence>
<dbReference type="Proteomes" id="UP000632740">
    <property type="component" value="Unassembled WGS sequence"/>
</dbReference>
<feature type="domain" description="RNA polymerase sigma-70 region 2" evidence="6">
    <location>
        <begin position="107"/>
        <end position="174"/>
    </location>
</feature>
<evidence type="ECO:0000313" key="9">
    <source>
        <dbReference type="Proteomes" id="UP000632740"/>
    </source>
</evidence>
<keyword evidence="4" id="KW-0238">DNA-binding</keyword>
<organism evidence="8 9">
    <name type="scientific">Cellulomonas chitinilytica</name>
    <dbReference type="NCBI Taxonomy" id="398759"/>
    <lineage>
        <taxon>Bacteria</taxon>
        <taxon>Bacillati</taxon>
        <taxon>Actinomycetota</taxon>
        <taxon>Actinomycetes</taxon>
        <taxon>Micrococcales</taxon>
        <taxon>Cellulomonadaceae</taxon>
        <taxon>Cellulomonas</taxon>
    </lineage>
</organism>
<comment type="caution">
    <text evidence="8">The sequence shown here is derived from an EMBL/GenBank/DDBJ whole genome shotgun (WGS) entry which is preliminary data.</text>
</comment>
<evidence type="ECO:0000256" key="4">
    <source>
        <dbReference type="ARBA" id="ARBA00023125"/>
    </source>
</evidence>
<dbReference type="InterPro" id="IPR013325">
    <property type="entry name" value="RNA_pol_sigma_r2"/>
</dbReference>
<evidence type="ECO:0008006" key="10">
    <source>
        <dbReference type="Google" id="ProtNLM"/>
    </source>
</evidence>
<dbReference type="EMBL" id="BONK01000022">
    <property type="protein sequence ID" value="GIG23672.1"/>
    <property type="molecule type" value="Genomic_DNA"/>
</dbReference>
<dbReference type="SUPFAM" id="SSF88946">
    <property type="entry name" value="Sigma2 domain of RNA polymerase sigma factors"/>
    <property type="match status" value="1"/>
</dbReference>
<dbReference type="Pfam" id="PF04542">
    <property type="entry name" value="Sigma70_r2"/>
    <property type="match status" value="1"/>
</dbReference>
<evidence type="ECO:0000259" key="7">
    <source>
        <dbReference type="Pfam" id="PF08281"/>
    </source>
</evidence>
<dbReference type="PANTHER" id="PTHR43133">
    <property type="entry name" value="RNA POLYMERASE ECF-TYPE SIGMA FACTO"/>
    <property type="match status" value="1"/>
</dbReference>
<dbReference type="InterPro" id="IPR036388">
    <property type="entry name" value="WH-like_DNA-bd_sf"/>
</dbReference>
<comment type="similarity">
    <text evidence="1">Belongs to the sigma-70 factor family. ECF subfamily.</text>
</comment>
<accession>A0A919P7Q9</accession>
<dbReference type="Gene3D" id="1.10.1740.10">
    <property type="match status" value="1"/>
</dbReference>
<evidence type="ECO:0000259" key="6">
    <source>
        <dbReference type="Pfam" id="PF04542"/>
    </source>
</evidence>
<evidence type="ECO:0000256" key="3">
    <source>
        <dbReference type="ARBA" id="ARBA00023082"/>
    </source>
</evidence>
<dbReference type="GO" id="GO:0003677">
    <property type="term" value="F:DNA binding"/>
    <property type="evidence" value="ECO:0007669"/>
    <property type="project" value="UniProtKB-KW"/>
</dbReference>
<dbReference type="InterPro" id="IPR013249">
    <property type="entry name" value="RNA_pol_sigma70_r4_t2"/>
</dbReference>
<dbReference type="SUPFAM" id="SSF88659">
    <property type="entry name" value="Sigma3 and sigma4 domains of RNA polymerase sigma factors"/>
    <property type="match status" value="1"/>
</dbReference>
<dbReference type="InterPro" id="IPR007627">
    <property type="entry name" value="RNA_pol_sigma70_r2"/>
</dbReference>
<dbReference type="InterPro" id="IPR014284">
    <property type="entry name" value="RNA_pol_sigma-70_dom"/>
</dbReference>
<dbReference type="AlphaFoldDB" id="A0A919P7Q9"/>